<gene>
    <name evidence="1" type="ORF">C791_5215</name>
</gene>
<organism evidence="1 2">
    <name type="scientific">Amycolatopsis azurea DSM 43854</name>
    <dbReference type="NCBI Taxonomy" id="1238180"/>
    <lineage>
        <taxon>Bacteria</taxon>
        <taxon>Bacillati</taxon>
        <taxon>Actinomycetota</taxon>
        <taxon>Actinomycetes</taxon>
        <taxon>Pseudonocardiales</taxon>
        <taxon>Pseudonocardiaceae</taxon>
        <taxon>Amycolatopsis</taxon>
    </lineage>
</organism>
<evidence type="ECO:0000313" key="1">
    <source>
        <dbReference type="EMBL" id="EMD25206.1"/>
    </source>
</evidence>
<proteinExistence type="predicted"/>
<dbReference type="EMBL" id="ANMG01000050">
    <property type="protein sequence ID" value="EMD25206.1"/>
    <property type="molecule type" value="Genomic_DNA"/>
</dbReference>
<dbReference type="AlphaFoldDB" id="M2QEL5"/>
<sequence length="39" mass="4561">MFLQAVEEFDRELIDAMDRWRGCRAYLLDADSVAATLRL</sequence>
<accession>M2QEL5</accession>
<name>M2QEL5_9PSEU</name>
<evidence type="ECO:0000313" key="2">
    <source>
        <dbReference type="Proteomes" id="UP000014137"/>
    </source>
</evidence>
<protein>
    <submittedName>
        <fullName evidence="1">Uncharacterized protein</fullName>
    </submittedName>
</protein>
<comment type="caution">
    <text evidence="1">The sequence shown here is derived from an EMBL/GenBank/DDBJ whole genome shotgun (WGS) entry which is preliminary data.</text>
</comment>
<dbReference type="PATRIC" id="fig|1238180.3.peg.5130"/>
<reference evidence="1 2" key="1">
    <citation type="submission" date="2012-10" db="EMBL/GenBank/DDBJ databases">
        <title>Genome assembly of Amycolatopsis azurea DSM 43854.</title>
        <authorList>
            <person name="Khatri I."/>
            <person name="Kaur I."/>
            <person name="Subramanian S."/>
            <person name="Mayilraj S."/>
        </authorList>
    </citation>
    <scope>NUCLEOTIDE SEQUENCE [LARGE SCALE GENOMIC DNA]</scope>
    <source>
        <strain evidence="1 2">DSM 43854</strain>
    </source>
</reference>
<dbReference type="Proteomes" id="UP000014137">
    <property type="component" value="Unassembled WGS sequence"/>
</dbReference>